<reference evidence="2" key="1">
    <citation type="journal article" date="2014" name="Front. Microbiol.">
        <title>High frequency of phylogenetically diverse reductive dehalogenase-homologous genes in deep subseafloor sedimentary metagenomes.</title>
        <authorList>
            <person name="Kawai M."/>
            <person name="Futagami T."/>
            <person name="Toyoda A."/>
            <person name="Takaki Y."/>
            <person name="Nishi S."/>
            <person name="Hori S."/>
            <person name="Arai W."/>
            <person name="Tsubouchi T."/>
            <person name="Morono Y."/>
            <person name="Uchiyama I."/>
            <person name="Ito T."/>
            <person name="Fujiyama A."/>
            <person name="Inagaki F."/>
            <person name="Takami H."/>
        </authorList>
    </citation>
    <scope>NUCLEOTIDE SEQUENCE</scope>
    <source>
        <strain evidence="2">Expedition CK06-06</strain>
    </source>
</reference>
<gene>
    <name evidence="2" type="ORF">S12H4_27182</name>
</gene>
<accession>X1TVR7</accession>
<proteinExistence type="predicted"/>
<feature type="transmembrane region" description="Helical" evidence="1">
    <location>
        <begin position="54"/>
        <end position="74"/>
    </location>
</feature>
<keyword evidence="1" id="KW-0472">Membrane</keyword>
<evidence type="ECO:0000256" key="1">
    <source>
        <dbReference type="SAM" id="Phobius"/>
    </source>
</evidence>
<feature type="transmembrane region" description="Helical" evidence="1">
    <location>
        <begin position="21"/>
        <end position="48"/>
    </location>
</feature>
<organism evidence="2">
    <name type="scientific">marine sediment metagenome</name>
    <dbReference type="NCBI Taxonomy" id="412755"/>
    <lineage>
        <taxon>unclassified sequences</taxon>
        <taxon>metagenomes</taxon>
        <taxon>ecological metagenomes</taxon>
    </lineage>
</organism>
<dbReference type="EMBL" id="BARW01015498">
    <property type="protein sequence ID" value="GAI95451.1"/>
    <property type="molecule type" value="Genomic_DNA"/>
</dbReference>
<evidence type="ECO:0000313" key="2">
    <source>
        <dbReference type="EMBL" id="GAI95451.1"/>
    </source>
</evidence>
<sequence length="75" mass="8750">MKVKILKIYKKIDDFLFSDTAFILGFLANLGLVTGAYIIFYSIISLSFFENIIMIWRINIFTIIYLLLHGMAFMT</sequence>
<keyword evidence="1" id="KW-1133">Transmembrane helix</keyword>
<dbReference type="AlphaFoldDB" id="X1TVR7"/>
<feature type="non-terminal residue" evidence="2">
    <location>
        <position position="75"/>
    </location>
</feature>
<comment type="caution">
    <text evidence="2">The sequence shown here is derived from an EMBL/GenBank/DDBJ whole genome shotgun (WGS) entry which is preliminary data.</text>
</comment>
<name>X1TVR7_9ZZZZ</name>
<keyword evidence="1" id="KW-0812">Transmembrane</keyword>
<protein>
    <submittedName>
        <fullName evidence="2">Uncharacterized protein</fullName>
    </submittedName>
</protein>